<dbReference type="InterPro" id="IPR036754">
    <property type="entry name" value="YbaK/aa-tRNA-synt-asso_dom_sf"/>
</dbReference>
<dbReference type="Pfam" id="PF04073">
    <property type="entry name" value="tRNA_edit"/>
    <property type="match status" value="1"/>
</dbReference>
<gene>
    <name evidence="2" type="ORF">DW663_10005</name>
</gene>
<dbReference type="GO" id="GO:0002161">
    <property type="term" value="F:aminoacyl-tRNA deacylase activity"/>
    <property type="evidence" value="ECO:0007669"/>
    <property type="project" value="InterPro"/>
</dbReference>
<dbReference type="PANTHER" id="PTHR30411">
    <property type="entry name" value="CYTOPLASMIC PROTEIN"/>
    <property type="match status" value="1"/>
</dbReference>
<dbReference type="AlphaFoldDB" id="A0A414PQB0"/>
<comment type="caution">
    <text evidence="2">The sequence shown here is derived from an EMBL/GenBank/DDBJ whole genome shotgun (WGS) entry which is preliminary data.</text>
</comment>
<protein>
    <submittedName>
        <fullName evidence="2">YbaK/EbsC family protein</fullName>
    </submittedName>
</protein>
<evidence type="ECO:0000313" key="2">
    <source>
        <dbReference type="EMBL" id="RHF70723.1"/>
    </source>
</evidence>
<evidence type="ECO:0000313" key="3">
    <source>
        <dbReference type="Proteomes" id="UP000284676"/>
    </source>
</evidence>
<dbReference type="SUPFAM" id="SSF55826">
    <property type="entry name" value="YbaK/ProRS associated domain"/>
    <property type="match status" value="1"/>
</dbReference>
<dbReference type="Gene3D" id="3.90.960.10">
    <property type="entry name" value="YbaK/aminoacyl-tRNA synthetase-associated domain"/>
    <property type="match status" value="1"/>
</dbReference>
<dbReference type="CDD" id="cd04333">
    <property type="entry name" value="ProX_deacylase"/>
    <property type="match status" value="1"/>
</dbReference>
<dbReference type="EMBL" id="QRHL01000022">
    <property type="protein sequence ID" value="RHF70723.1"/>
    <property type="molecule type" value="Genomic_DNA"/>
</dbReference>
<dbReference type="InterPro" id="IPR007214">
    <property type="entry name" value="YbaK/aa-tRNA-synth-assoc-dom"/>
</dbReference>
<dbReference type="Proteomes" id="UP000284676">
    <property type="component" value="Unassembled WGS sequence"/>
</dbReference>
<reference evidence="2 3" key="1">
    <citation type="submission" date="2018-08" db="EMBL/GenBank/DDBJ databases">
        <title>A genome reference for cultivated species of the human gut microbiota.</title>
        <authorList>
            <person name="Zou Y."/>
            <person name="Xue W."/>
            <person name="Luo G."/>
        </authorList>
    </citation>
    <scope>NUCLEOTIDE SEQUENCE [LARGE SCALE GENOMIC DNA]</scope>
    <source>
        <strain evidence="2 3">AM25-1</strain>
    </source>
</reference>
<accession>A0A414PQB0</accession>
<dbReference type="RefSeq" id="WP_005886608.1">
    <property type="nucleotide sequence ID" value="NZ_CABMMQ010000002.1"/>
</dbReference>
<name>A0A414PQB0_FUSMR</name>
<sequence length="154" mass="17037">MSLESVKNFFQENNLPLYVEESQKDTSTVKLAAEAFGIMEDEIAKTMGYKLKNGEYILILSKGTAKLDNKKFKAIFQEKAVMIPFDEVVEATGHPVGGVCPFGLKTPLKIYLDKTLKEFDIVYPAGGSPHSAVKISVDMLAKITQGEWVDVSKD</sequence>
<dbReference type="PANTHER" id="PTHR30411:SF1">
    <property type="entry name" value="CYTOPLASMIC PROTEIN"/>
    <property type="match status" value="1"/>
</dbReference>
<organism evidence="2 3">
    <name type="scientific">Fusobacterium mortiferum</name>
    <dbReference type="NCBI Taxonomy" id="850"/>
    <lineage>
        <taxon>Bacteria</taxon>
        <taxon>Fusobacteriati</taxon>
        <taxon>Fusobacteriota</taxon>
        <taxon>Fusobacteriia</taxon>
        <taxon>Fusobacteriales</taxon>
        <taxon>Fusobacteriaceae</taxon>
        <taxon>Fusobacterium</taxon>
    </lineage>
</organism>
<proteinExistence type="predicted"/>
<feature type="domain" description="YbaK/aminoacyl-tRNA synthetase-associated" evidence="1">
    <location>
        <begin position="24"/>
        <end position="142"/>
    </location>
</feature>
<dbReference type="GeneID" id="62764401"/>
<evidence type="ECO:0000259" key="1">
    <source>
        <dbReference type="Pfam" id="PF04073"/>
    </source>
</evidence>